<proteinExistence type="predicted"/>
<evidence type="ECO:0000313" key="2">
    <source>
        <dbReference type="Proteomes" id="UP000789759"/>
    </source>
</evidence>
<protein>
    <submittedName>
        <fullName evidence="1">8562_t:CDS:1</fullName>
    </submittedName>
</protein>
<dbReference type="AlphaFoldDB" id="A0A9N9HTJ9"/>
<organism evidence="1 2">
    <name type="scientific">Cetraspora pellucida</name>
    <dbReference type="NCBI Taxonomy" id="1433469"/>
    <lineage>
        <taxon>Eukaryota</taxon>
        <taxon>Fungi</taxon>
        <taxon>Fungi incertae sedis</taxon>
        <taxon>Mucoromycota</taxon>
        <taxon>Glomeromycotina</taxon>
        <taxon>Glomeromycetes</taxon>
        <taxon>Diversisporales</taxon>
        <taxon>Gigasporaceae</taxon>
        <taxon>Cetraspora</taxon>
    </lineage>
</organism>
<dbReference type="EMBL" id="CAJVQA010011269">
    <property type="protein sequence ID" value="CAG8705593.1"/>
    <property type="molecule type" value="Genomic_DNA"/>
</dbReference>
<name>A0A9N9HTJ9_9GLOM</name>
<keyword evidence="2" id="KW-1185">Reference proteome</keyword>
<dbReference type="OrthoDB" id="2438869at2759"/>
<reference evidence="1" key="1">
    <citation type="submission" date="2021-06" db="EMBL/GenBank/DDBJ databases">
        <authorList>
            <person name="Kallberg Y."/>
            <person name="Tangrot J."/>
            <person name="Rosling A."/>
        </authorList>
    </citation>
    <scope>NUCLEOTIDE SEQUENCE</scope>
    <source>
        <strain evidence="1">FL966</strain>
    </source>
</reference>
<comment type="caution">
    <text evidence="1">The sequence shown here is derived from an EMBL/GenBank/DDBJ whole genome shotgun (WGS) entry which is preliminary data.</text>
</comment>
<sequence>MRQQSKELNVTDNLKDKIDNCPDKEHYKDLKFGIDKLCYNCYIKIVDSHRFQKSTINRINKSDFFDNSIEVSGSNTFANLMDINNLIESSESNSSIEININLQDENNSINLIELIKTQKEELIQNNLTEIDQIKNIKINKINNMILFDKENFNQLIKLII</sequence>
<dbReference type="Proteomes" id="UP000789759">
    <property type="component" value="Unassembled WGS sequence"/>
</dbReference>
<evidence type="ECO:0000313" key="1">
    <source>
        <dbReference type="EMBL" id="CAG8705593.1"/>
    </source>
</evidence>
<gene>
    <name evidence="1" type="ORF">CPELLU_LOCUS12057</name>
</gene>
<accession>A0A9N9HTJ9</accession>